<protein>
    <submittedName>
        <fullName evidence="2">DUF3849 domain-containing protein</fullName>
    </submittedName>
</protein>
<comment type="caution">
    <text evidence="2">The sequence shown here is derived from an EMBL/GenBank/DDBJ whole genome shotgun (WGS) entry which is preliminary data.</text>
</comment>
<dbReference type="RefSeq" id="WP_117546515.1">
    <property type="nucleotide sequence ID" value="NZ_QVME01000004.1"/>
</dbReference>
<dbReference type="AlphaFoldDB" id="A0A3E3IKL2"/>
<gene>
    <name evidence="2" type="ORF">DXC40_09070</name>
</gene>
<sequence length="232" mass="27366">MKDYPYLYRGSLAEARRRNQISLWRESLQENIRCKNAIEEAIRMNFDGMHMRFDCIEPMIRDFGFLRIAWVLSNTLQQKEWDGRFSPQNKEWAKKMSLPKEGRRTDYLVESHPAILDGFVSEYRKVLQRSGLFGMEQCETDSFASQNCEAKVLVLSPDILRGGCWSRGNQLWLALEDWKDDAVRCVCLWDDEITSWDRTELIGILKEEYLPDWAKEKLEQLRPSAQEPQLSM</sequence>
<name>A0A3E3IKL2_9FIRM</name>
<dbReference type="Proteomes" id="UP000260828">
    <property type="component" value="Unassembled WGS sequence"/>
</dbReference>
<dbReference type="Pfam" id="PF12960">
    <property type="entry name" value="DUF3849"/>
    <property type="match status" value="1"/>
</dbReference>
<evidence type="ECO:0000259" key="1">
    <source>
        <dbReference type="Pfam" id="PF12960"/>
    </source>
</evidence>
<dbReference type="InterPro" id="IPR024383">
    <property type="entry name" value="DUF3849"/>
</dbReference>
<feature type="domain" description="DUF3849" evidence="1">
    <location>
        <begin position="7"/>
        <end position="125"/>
    </location>
</feature>
<organism evidence="2 3">
    <name type="scientific">Anaerotruncus colihominis</name>
    <dbReference type="NCBI Taxonomy" id="169435"/>
    <lineage>
        <taxon>Bacteria</taxon>
        <taxon>Bacillati</taxon>
        <taxon>Bacillota</taxon>
        <taxon>Clostridia</taxon>
        <taxon>Eubacteriales</taxon>
        <taxon>Oscillospiraceae</taxon>
        <taxon>Anaerotruncus</taxon>
    </lineage>
</organism>
<dbReference type="EMBL" id="QVME01000004">
    <property type="protein sequence ID" value="RGE67639.1"/>
    <property type="molecule type" value="Genomic_DNA"/>
</dbReference>
<evidence type="ECO:0000313" key="3">
    <source>
        <dbReference type="Proteomes" id="UP000260828"/>
    </source>
</evidence>
<accession>A0A3E3IKL2</accession>
<reference evidence="2 3" key="1">
    <citation type="submission" date="2018-08" db="EMBL/GenBank/DDBJ databases">
        <title>A genome reference for cultivated species of the human gut microbiota.</title>
        <authorList>
            <person name="Zou Y."/>
            <person name="Xue W."/>
            <person name="Luo G."/>
        </authorList>
    </citation>
    <scope>NUCLEOTIDE SEQUENCE [LARGE SCALE GENOMIC DNA]</scope>
    <source>
        <strain evidence="2 3">TF05-12AC</strain>
    </source>
</reference>
<evidence type="ECO:0000313" key="2">
    <source>
        <dbReference type="EMBL" id="RGE67639.1"/>
    </source>
</evidence>
<proteinExistence type="predicted"/>